<dbReference type="AntiFam" id="ANF00045">
    <property type="entry name" value="Antisense to RNaseP"/>
</dbReference>
<evidence type="ECO:0000313" key="4">
    <source>
        <dbReference type="Proteomes" id="UP000439591"/>
    </source>
</evidence>
<gene>
    <name evidence="2" type="ORF">IHBHHGIJ_00567</name>
    <name evidence="1" type="ORF">KFEGEMFD_00583</name>
</gene>
<dbReference type="Proteomes" id="UP000439591">
    <property type="component" value="Unassembled WGS sequence"/>
</dbReference>
<name>A0A5S9N303_9GAMM</name>
<protein>
    <submittedName>
        <fullName evidence="1">Uncharacterized protein</fullName>
    </submittedName>
</protein>
<sequence length="142" mass="15268">MSRPISRVLSWTTIHLGPASPQASSSLPESTVGHSAGFLFGLAPGGVYHATSCCQSRGALLPHHFNLTGNLRYLGGVFSVALSVGSHLPGVTWRLALRSPDFPLNRKLKSDRLADSTVRITSSSPFSKRFYTPRSSGKSKPY</sequence>
<evidence type="ECO:0000313" key="2">
    <source>
        <dbReference type="EMBL" id="CAA0083562.1"/>
    </source>
</evidence>
<dbReference type="EMBL" id="CACSIM010000001">
    <property type="protein sequence ID" value="CAA0083201.1"/>
    <property type="molecule type" value="Genomic_DNA"/>
</dbReference>
<evidence type="ECO:0000313" key="3">
    <source>
        <dbReference type="Proteomes" id="UP000435877"/>
    </source>
</evidence>
<accession>A0A5S9N303</accession>
<evidence type="ECO:0000313" key="1">
    <source>
        <dbReference type="EMBL" id="CAA0083201.1"/>
    </source>
</evidence>
<dbReference type="Proteomes" id="UP000435877">
    <property type="component" value="Unassembled WGS sequence"/>
</dbReference>
<keyword evidence="3" id="KW-1185">Reference proteome</keyword>
<dbReference type="AntiFam" id="ANF00041">
    <property type="entry name" value="Antisense to RNaseP"/>
</dbReference>
<proteinExistence type="predicted"/>
<reference evidence="3 4" key="1">
    <citation type="submission" date="2019-11" db="EMBL/GenBank/DDBJ databases">
        <authorList>
            <person name="Holert J."/>
        </authorList>
    </citation>
    <scope>NUCLEOTIDE SEQUENCE [LARGE SCALE GENOMIC DNA]</scope>
    <source>
        <strain evidence="1">BC3_2A</strain>
        <strain evidence="2">SB11_1A</strain>
    </source>
</reference>
<dbReference type="AlphaFoldDB" id="A0A5S9N303"/>
<dbReference type="EMBL" id="CACSIK010000001">
    <property type="protein sequence ID" value="CAA0083562.1"/>
    <property type="molecule type" value="Genomic_DNA"/>
</dbReference>
<organism evidence="1 4">
    <name type="scientific">Zhongshania aliphaticivorans</name>
    <dbReference type="NCBI Taxonomy" id="1470434"/>
    <lineage>
        <taxon>Bacteria</taxon>
        <taxon>Pseudomonadati</taxon>
        <taxon>Pseudomonadota</taxon>
        <taxon>Gammaproteobacteria</taxon>
        <taxon>Cellvibrionales</taxon>
        <taxon>Spongiibacteraceae</taxon>
        <taxon>Zhongshania</taxon>
    </lineage>
</organism>